<dbReference type="PROSITE" id="PS51257">
    <property type="entry name" value="PROKAR_LIPOPROTEIN"/>
    <property type="match status" value="1"/>
</dbReference>
<evidence type="ECO:0008006" key="2">
    <source>
        <dbReference type="Google" id="ProtNLM"/>
    </source>
</evidence>
<protein>
    <recommendedName>
        <fullName evidence="2">Lipoprotein</fullName>
    </recommendedName>
</protein>
<sequence length="68" mass="7713">MKSDAVKFLLFNLFLILFIFISCSKEIKKDIKPGANKSTPAESTLLKNSEEIEKKYLKEGFISRNISG</sequence>
<feature type="non-terminal residue" evidence="1">
    <location>
        <position position="68"/>
    </location>
</feature>
<dbReference type="AlphaFoldDB" id="X0U0S1"/>
<reference evidence="1" key="1">
    <citation type="journal article" date="2014" name="Front. Microbiol.">
        <title>High frequency of phylogenetically diverse reductive dehalogenase-homologous genes in deep subseafloor sedimentary metagenomes.</title>
        <authorList>
            <person name="Kawai M."/>
            <person name="Futagami T."/>
            <person name="Toyoda A."/>
            <person name="Takaki Y."/>
            <person name="Nishi S."/>
            <person name="Hori S."/>
            <person name="Arai W."/>
            <person name="Tsubouchi T."/>
            <person name="Morono Y."/>
            <person name="Uchiyama I."/>
            <person name="Ito T."/>
            <person name="Fujiyama A."/>
            <person name="Inagaki F."/>
            <person name="Takami H."/>
        </authorList>
    </citation>
    <scope>NUCLEOTIDE SEQUENCE</scope>
    <source>
        <strain evidence="1">Expedition CK06-06</strain>
    </source>
</reference>
<comment type="caution">
    <text evidence="1">The sequence shown here is derived from an EMBL/GenBank/DDBJ whole genome shotgun (WGS) entry which is preliminary data.</text>
</comment>
<name>X0U0S1_9ZZZZ</name>
<proteinExistence type="predicted"/>
<organism evidence="1">
    <name type="scientific">marine sediment metagenome</name>
    <dbReference type="NCBI Taxonomy" id="412755"/>
    <lineage>
        <taxon>unclassified sequences</taxon>
        <taxon>metagenomes</taxon>
        <taxon>ecological metagenomes</taxon>
    </lineage>
</organism>
<gene>
    <name evidence="1" type="ORF">S01H1_31768</name>
</gene>
<evidence type="ECO:0000313" key="1">
    <source>
        <dbReference type="EMBL" id="GAF92951.1"/>
    </source>
</evidence>
<dbReference type="EMBL" id="BARS01019623">
    <property type="protein sequence ID" value="GAF92951.1"/>
    <property type="molecule type" value="Genomic_DNA"/>
</dbReference>
<accession>X0U0S1</accession>